<evidence type="ECO:0000313" key="2">
    <source>
        <dbReference type="EMBL" id="KAG7360751.1"/>
    </source>
</evidence>
<dbReference type="AlphaFoldDB" id="A0A9K3KHM4"/>
<evidence type="ECO:0000313" key="1">
    <source>
        <dbReference type="EMBL" id="KAG7343864.1"/>
    </source>
</evidence>
<dbReference type="EMBL" id="JAGRRH010000013">
    <property type="protein sequence ID" value="KAG7360751.1"/>
    <property type="molecule type" value="Genomic_DNA"/>
</dbReference>
<evidence type="ECO:0000313" key="4">
    <source>
        <dbReference type="EMBL" id="KAG7369073.1"/>
    </source>
</evidence>
<accession>A0A9K3KHM4</accession>
<evidence type="ECO:0000313" key="5">
    <source>
        <dbReference type="Proteomes" id="UP000693970"/>
    </source>
</evidence>
<name>A0A9K3KHM4_9STRA</name>
<reference evidence="1" key="2">
    <citation type="submission" date="2021-04" db="EMBL/GenBank/DDBJ databases">
        <authorList>
            <person name="Podell S."/>
        </authorList>
    </citation>
    <scope>NUCLEOTIDE SEQUENCE</scope>
    <source>
        <strain evidence="1">Hildebrandi</strain>
    </source>
</reference>
<dbReference type="EMBL" id="JAGRRH010000009">
    <property type="protein sequence ID" value="KAG7364740.1"/>
    <property type="molecule type" value="Genomic_DNA"/>
</dbReference>
<gene>
    <name evidence="1" type="ORF">IV203_021872</name>
    <name evidence="4" type="ORF">IV203_031816</name>
    <name evidence="2" type="ORF">IV203_035850</name>
    <name evidence="3" type="ORF">IV203_037942</name>
</gene>
<reference evidence="1" key="1">
    <citation type="journal article" date="2021" name="Sci. Rep.">
        <title>Diploid genomic architecture of Nitzschia inconspicua, an elite biomass production diatom.</title>
        <authorList>
            <person name="Oliver A."/>
            <person name="Podell S."/>
            <person name="Pinowska A."/>
            <person name="Traller J.C."/>
            <person name="Smith S.R."/>
            <person name="McClure R."/>
            <person name="Beliaev A."/>
            <person name="Bohutskyi P."/>
            <person name="Hill E.A."/>
            <person name="Rabines A."/>
            <person name="Zheng H."/>
            <person name="Allen L.Z."/>
            <person name="Kuo A."/>
            <person name="Grigoriev I.V."/>
            <person name="Allen A.E."/>
            <person name="Hazlebeck D."/>
            <person name="Allen E.E."/>
        </authorList>
    </citation>
    <scope>NUCLEOTIDE SEQUENCE</scope>
    <source>
        <strain evidence="1">Hildebrandi</strain>
    </source>
</reference>
<dbReference type="OrthoDB" id="78393at2759"/>
<proteinExistence type="predicted"/>
<keyword evidence="5" id="KW-1185">Reference proteome</keyword>
<sequence length="158" mass="18621">MIRHQKTAIAKQKRANKERVTARQVVNFLVEKGRLHIERDDNGAFEKKGIETACRAVRRFVDALRFVRGRRSGNLVQKNSVLLQKEHYLRAFIANREATAEDRLWEVYLDENYIHEHNHRNDDSLWDPNDDQDIEFGKAQAKGKRYQRIDSNGWCQSS</sequence>
<evidence type="ECO:0000313" key="3">
    <source>
        <dbReference type="EMBL" id="KAG7364740.1"/>
    </source>
</evidence>
<comment type="caution">
    <text evidence="1">The sequence shown here is derived from an EMBL/GenBank/DDBJ whole genome shotgun (WGS) entry which is preliminary data.</text>
</comment>
<dbReference type="EMBL" id="JAGRRH010000023">
    <property type="protein sequence ID" value="KAG7343864.1"/>
    <property type="molecule type" value="Genomic_DNA"/>
</dbReference>
<organism evidence="1 5">
    <name type="scientific">Nitzschia inconspicua</name>
    <dbReference type="NCBI Taxonomy" id="303405"/>
    <lineage>
        <taxon>Eukaryota</taxon>
        <taxon>Sar</taxon>
        <taxon>Stramenopiles</taxon>
        <taxon>Ochrophyta</taxon>
        <taxon>Bacillariophyta</taxon>
        <taxon>Bacillariophyceae</taxon>
        <taxon>Bacillariophycidae</taxon>
        <taxon>Bacillariales</taxon>
        <taxon>Bacillariaceae</taxon>
        <taxon>Nitzschia</taxon>
    </lineage>
</organism>
<protein>
    <submittedName>
        <fullName evidence="1">Uncharacterized protein</fullName>
    </submittedName>
</protein>
<dbReference type="Proteomes" id="UP000693970">
    <property type="component" value="Unassembled WGS sequence"/>
</dbReference>
<dbReference type="EMBL" id="JAGRRH010000006">
    <property type="protein sequence ID" value="KAG7369073.1"/>
    <property type="molecule type" value="Genomic_DNA"/>
</dbReference>